<accession>A0A078FXS9</accession>
<evidence type="ECO:0000313" key="2">
    <source>
        <dbReference type="Proteomes" id="UP000028999"/>
    </source>
</evidence>
<dbReference type="Gramene" id="CDY17517">
    <property type="protein sequence ID" value="CDY17517"/>
    <property type="gene ID" value="GSBRNA2T00095717001"/>
</dbReference>
<organism evidence="1 2">
    <name type="scientific">Brassica napus</name>
    <name type="common">Rape</name>
    <dbReference type="NCBI Taxonomy" id="3708"/>
    <lineage>
        <taxon>Eukaryota</taxon>
        <taxon>Viridiplantae</taxon>
        <taxon>Streptophyta</taxon>
        <taxon>Embryophyta</taxon>
        <taxon>Tracheophyta</taxon>
        <taxon>Spermatophyta</taxon>
        <taxon>Magnoliopsida</taxon>
        <taxon>eudicotyledons</taxon>
        <taxon>Gunneridae</taxon>
        <taxon>Pentapetalae</taxon>
        <taxon>rosids</taxon>
        <taxon>malvids</taxon>
        <taxon>Brassicales</taxon>
        <taxon>Brassicaceae</taxon>
        <taxon>Brassiceae</taxon>
        <taxon>Brassica</taxon>
    </lineage>
</organism>
<dbReference type="PANTHER" id="PTHR47344:SF1">
    <property type="entry name" value="RING ZINC FINGER PROTEIN-RELATED"/>
    <property type="match status" value="1"/>
</dbReference>
<sequence length="54" mass="6181">MALAKELASLKLVSDIRLEEDDVLKLAFFENNAKDKRYNRHTCQVLGYPKQVGT</sequence>
<dbReference type="AlphaFoldDB" id="A0A078FXS9"/>
<dbReference type="STRING" id="3708.A0A078FXS9"/>
<name>A0A078FXS9_BRANA</name>
<reference evidence="1 2" key="1">
    <citation type="journal article" date="2014" name="Science">
        <title>Plant genetics. Early allopolyploid evolution in the post-Neolithic Brassica napus oilseed genome.</title>
        <authorList>
            <person name="Chalhoub B."/>
            <person name="Denoeud F."/>
            <person name="Liu S."/>
            <person name="Parkin I.A."/>
            <person name="Tang H."/>
            <person name="Wang X."/>
            <person name="Chiquet J."/>
            <person name="Belcram H."/>
            <person name="Tong C."/>
            <person name="Samans B."/>
            <person name="Correa M."/>
            <person name="Da Silva C."/>
            <person name="Just J."/>
            <person name="Falentin C."/>
            <person name="Koh C.S."/>
            <person name="Le Clainche I."/>
            <person name="Bernard M."/>
            <person name="Bento P."/>
            <person name="Noel B."/>
            <person name="Labadie K."/>
            <person name="Alberti A."/>
            <person name="Charles M."/>
            <person name="Arnaud D."/>
            <person name="Guo H."/>
            <person name="Daviaud C."/>
            <person name="Alamery S."/>
            <person name="Jabbari K."/>
            <person name="Zhao M."/>
            <person name="Edger P.P."/>
            <person name="Chelaifa H."/>
            <person name="Tack D."/>
            <person name="Lassalle G."/>
            <person name="Mestiri I."/>
            <person name="Schnel N."/>
            <person name="Le Paslier M.C."/>
            <person name="Fan G."/>
            <person name="Renault V."/>
            <person name="Bayer P.E."/>
            <person name="Golicz A.A."/>
            <person name="Manoli S."/>
            <person name="Lee T.H."/>
            <person name="Thi V.H."/>
            <person name="Chalabi S."/>
            <person name="Hu Q."/>
            <person name="Fan C."/>
            <person name="Tollenaere R."/>
            <person name="Lu Y."/>
            <person name="Battail C."/>
            <person name="Shen J."/>
            <person name="Sidebottom C.H."/>
            <person name="Wang X."/>
            <person name="Canaguier A."/>
            <person name="Chauveau A."/>
            <person name="Berard A."/>
            <person name="Deniot G."/>
            <person name="Guan M."/>
            <person name="Liu Z."/>
            <person name="Sun F."/>
            <person name="Lim Y.P."/>
            <person name="Lyons E."/>
            <person name="Town C.D."/>
            <person name="Bancroft I."/>
            <person name="Wang X."/>
            <person name="Meng J."/>
            <person name="Ma J."/>
            <person name="Pires J.C."/>
            <person name="King G.J."/>
            <person name="Brunel D."/>
            <person name="Delourme R."/>
            <person name="Renard M."/>
            <person name="Aury J.M."/>
            <person name="Adams K.L."/>
            <person name="Batley J."/>
            <person name="Snowdon R.J."/>
            <person name="Tost J."/>
            <person name="Edwards D."/>
            <person name="Zhou Y."/>
            <person name="Hua W."/>
            <person name="Sharpe A.G."/>
            <person name="Paterson A.H."/>
            <person name="Guan C."/>
            <person name="Wincker P."/>
        </authorList>
    </citation>
    <scope>NUCLEOTIDE SEQUENCE [LARGE SCALE GENOMIC DNA]</scope>
    <source>
        <strain evidence="2">cv. Darmor-bzh</strain>
    </source>
</reference>
<dbReference type="Proteomes" id="UP000028999">
    <property type="component" value="Unassembled WGS sequence"/>
</dbReference>
<proteinExistence type="predicted"/>
<keyword evidence="2" id="KW-1185">Reference proteome</keyword>
<dbReference type="PaxDb" id="3708-A0A078FXS9"/>
<gene>
    <name evidence="1" type="primary">BnaC03g65460D</name>
    <name evidence="1" type="ORF">GSBRNA2T00095717001</name>
</gene>
<evidence type="ECO:0000313" key="1">
    <source>
        <dbReference type="EMBL" id="CDY17517.1"/>
    </source>
</evidence>
<dbReference type="PANTHER" id="PTHR47344">
    <property type="entry name" value="RING ZINC FINGER PROTEIN-RELATED"/>
    <property type="match status" value="1"/>
</dbReference>
<protein>
    <submittedName>
        <fullName evidence="1">BnaC03g65460D protein</fullName>
    </submittedName>
</protein>
<dbReference type="EMBL" id="LK032074">
    <property type="protein sequence ID" value="CDY17517.1"/>
    <property type="molecule type" value="Genomic_DNA"/>
</dbReference>